<dbReference type="GO" id="GO:0005634">
    <property type="term" value="C:nucleus"/>
    <property type="evidence" value="ECO:0007669"/>
    <property type="project" value="UniProtKB-SubCell"/>
</dbReference>
<feature type="compositionally biased region" description="Polar residues" evidence="8">
    <location>
        <begin position="82"/>
        <end position="91"/>
    </location>
</feature>
<feature type="region of interest" description="Disordered" evidence="8">
    <location>
        <begin position="491"/>
        <end position="529"/>
    </location>
</feature>
<feature type="compositionally biased region" description="Low complexity" evidence="8">
    <location>
        <begin position="56"/>
        <end position="81"/>
    </location>
</feature>
<feature type="domain" description="Homeobox" evidence="9">
    <location>
        <begin position="436"/>
        <end position="496"/>
    </location>
</feature>
<evidence type="ECO:0000256" key="1">
    <source>
        <dbReference type="ARBA" id="ARBA00004127"/>
    </source>
</evidence>
<dbReference type="FunFam" id="1.10.10.60:FF:000020">
    <property type="entry name" value="Ceramide synthase 5"/>
    <property type="match status" value="1"/>
</dbReference>
<sequence length="878" mass="95460">MLFQLRAHNPTESITHSSNSSSQTSSSSSSSSSAEHSAHHHPHPIITQQPFSYHGPLSSTNTPPSSTGSVQPIKSSSSSESLKNQNQNHFNNIPPPPSSAASSSNQSIFNPAASALVETTNTNSLNLLPDFLSSQSASLPALTPPVTRKNDILSDKMGNNNQQQQQHNNNNNNNNNIVTASHLQAPDEPLLISTLNLPPSICSSSAAAASSSSAIDHSPLSMNLNSVLGSRPTTSTTSSPLSIWPTPITGQPLSEFDDPFRIFQQQQQQQQQRQQQQQQQPFIMTHQQQQPSTSSSSSSPSSHSNLQQIPPLVQPQPRAQPGQMLIDPSSELVFAAHPTSDQSTAHDFLPSPPSPSGLIAQHPHFHQLNHHPHHPLYQHHYGRHNSISSPIDHPSFTPTNLQLHSYPHAHHAHQPHLHNPWNAPVELGHPATFFDPFQIKHRRRTTPAQLGILEAQFQSNCKPDVALRKQLADRLDMTPREVQVWFQNRRAKTKKLEKRAEQESGKSADPEANGNSSRPAASPPASIYLSPPSMRALALPAGINENPDQLRIGVSPPSLTSAAHANGESEELEEGLQYRFDTNTDRRHRSHSLHHHPYYLPPSNIFSGQASNALTPLPIGNGTLAQQHQQQQQFSEPGGEDPSLICRRSSNTSIASSTATATDSNLIRTPTTTEFSTEDSTGLPDGFDPRRRSSCPAEFIQSFGHFGLANGQLTDVTNAQIGLDSSFIPTSQNGDHLPSKLSFAPHPSAPFTILEDQNGGWEAQVDCWKSETTREGIQRRHSLATIGSPPLEMHELQADGPIPSDQLNSTQNGFSSLFAWGGPNGYPPKSLSNFDSHPSSTIVSSNNVSNGCMPGGYGRRASTSVLKSIEEHPGNMWN</sequence>
<feature type="compositionally biased region" description="Low complexity" evidence="8">
    <location>
        <begin position="159"/>
        <end position="176"/>
    </location>
</feature>
<evidence type="ECO:0000313" key="12">
    <source>
        <dbReference type="Proteomes" id="UP000324748"/>
    </source>
</evidence>
<keyword evidence="12" id="KW-1185">Reference proteome</keyword>
<dbReference type="Proteomes" id="UP000325313">
    <property type="component" value="Unassembled WGS sequence"/>
</dbReference>
<dbReference type="GO" id="GO:0030154">
    <property type="term" value="P:cell differentiation"/>
    <property type="evidence" value="ECO:0007669"/>
    <property type="project" value="TreeGrafter"/>
</dbReference>
<dbReference type="AlphaFoldDB" id="A0A5B0NTT3"/>
<evidence type="ECO:0000256" key="8">
    <source>
        <dbReference type="SAM" id="MobiDB-lite"/>
    </source>
</evidence>
<evidence type="ECO:0000256" key="4">
    <source>
        <dbReference type="ARBA" id="ARBA00023155"/>
    </source>
</evidence>
<evidence type="ECO:0000313" key="10">
    <source>
        <dbReference type="EMBL" id="KAA1092631.1"/>
    </source>
</evidence>
<dbReference type="EMBL" id="VSWC01000080">
    <property type="protein sequence ID" value="KAA1092631.1"/>
    <property type="molecule type" value="Genomic_DNA"/>
</dbReference>
<evidence type="ECO:0000256" key="2">
    <source>
        <dbReference type="ARBA" id="ARBA00004586"/>
    </source>
</evidence>
<evidence type="ECO:0000313" key="11">
    <source>
        <dbReference type="EMBL" id="KAA1093727.1"/>
    </source>
</evidence>
<feature type="compositionally biased region" description="Low complexity" evidence="8">
    <location>
        <begin position="232"/>
        <end position="249"/>
    </location>
</feature>
<feature type="compositionally biased region" description="Basic and acidic residues" evidence="8">
    <location>
        <begin position="498"/>
        <end position="509"/>
    </location>
</feature>
<proteinExistence type="predicted"/>
<feature type="DNA-binding region" description="Homeobox" evidence="6">
    <location>
        <begin position="438"/>
        <end position="497"/>
    </location>
</feature>
<keyword evidence="4 6" id="KW-0371">Homeobox</keyword>
<dbReference type="InterPro" id="IPR009057">
    <property type="entry name" value="Homeodomain-like_sf"/>
</dbReference>
<dbReference type="GO" id="GO:0000981">
    <property type="term" value="F:DNA-binding transcription factor activity, RNA polymerase II-specific"/>
    <property type="evidence" value="ECO:0007669"/>
    <property type="project" value="InterPro"/>
</dbReference>
<dbReference type="PROSITE" id="PS50071">
    <property type="entry name" value="HOMEOBOX_2"/>
    <property type="match status" value="1"/>
</dbReference>
<feature type="compositionally biased region" description="Low complexity" evidence="8">
    <location>
        <begin position="12"/>
        <end position="35"/>
    </location>
</feature>
<feature type="compositionally biased region" description="Low complexity" evidence="8">
    <location>
        <begin position="649"/>
        <end position="664"/>
    </location>
</feature>
<dbReference type="PANTHER" id="PTHR24324:SF9">
    <property type="entry name" value="HOMEOBOX DOMAIN-CONTAINING PROTEIN"/>
    <property type="match status" value="1"/>
</dbReference>
<accession>A0A5B0NTT3</accession>
<protein>
    <recommendedName>
        <fullName evidence="9">Homeobox domain-containing protein</fullName>
    </recommendedName>
</protein>
<dbReference type="PANTHER" id="PTHR24324">
    <property type="entry name" value="HOMEOBOX PROTEIN HHEX"/>
    <property type="match status" value="1"/>
</dbReference>
<feature type="compositionally biased region" description="Low complexity" evidence="8">
    <location>
        <begin position="516"/>
        <end position="526"/>
    </location>
</feature>
<reference evidence="12 13" key="1">
    <citation type="submission" date="2019-05" db="EMBL/GenBank/DDBJ databases">
        <title>Emergence of the Ug99 lineage of the wheat stem rust pathogen through somatic hybridization.</title>
        <authorList>
            <person name="Li F."/>
            <person name="Upadhyaya N.M."/>
            <person name="Sperschneider J."/>
            <person name="Matny O."/>
            <person name="Nguyen-Phuc H."/>
            <person name="Mago R."/>
            <person name="Raley C."/>
            <person name="Miller M.E."/>
            <person name="Silverstein K.A.T."/>
            <person name="Henningsen E."/>
            <person name="Hirsch C.D."/>
            <person name="Visser B."/>
            <person name="Pretorius Z.A."/>
            <person name="Steffenson B.J."/>
            <person name="Schwessinger B."/>
            <person name="Dodds P.N."/>
            <person name="Figueroa M."/>
        </authorList>
    </citation>
    <scope>NUCLEOTIDE SEQUENCE [LARGE SCALE GENOMIC DNA]</scope>
    <source>
        <strain evidence="10">21-0</strain>
        <strain evidence="11 13">Ug99</strain>
    </source>
</reference>
<feature type="compositionally biased region" description="Polar residues" evidence="8">
    <location>
        <begin position="665"/>
        <end position="680"/>
    </location>
</feature>
<gene>
    <name evidence="10" type="ORF">PGT21_009087</name>
    <name evidence="11" type="ORF">PGTUg99_024080</name>
</gene>
<feature type="region of interest" description="Disordered" evidence="8">
    <location>
        <begin position="226"/>
        <end position="324"/>
    </location>
</feature>
<keyword evidence="3 6" id="KW-0238">DNA-binding</keyword>
<dbReference type="InterPro" id="IPR017970">
    <property type="entry name" value="Homeobox_CS"/>
</dbReference>
<evidence type="ECO:0000313" key="13">
    <source>
        <dbReference type="Proteomes" id="UP000325313"/>
    </source>
</evidence>
<name>A0A5B0NTT3_PUCGR</name>
<feature type="compositionally biased region" description="Low complexity" evidence="8">
    <location>
        <begin position="264"/>
        <end position="317"/>
    </location>
</feature>
<dbReference type="InterPro" id="IPR001356">
    <property type="entry name" value="HD"/>
</dbReference>
<dbReference type="GO" id="GO:0005789">
    <property type="term" value="C:endoplasmic reticulum membrane"/>
    <property type="evidence" value="ECO:0007669"/>
    <property type="project" value="UniProtKB-SubCell"/>
</dbReference>
<evidence type="ECO:0000256" key="6">
    <source>
        <dbReference type="PROSITE-ProRule" id="PRU00108"/>
    </source>
</evidence>
<dbReference type="Pfam" id="PF00046">
    <property type="entry name" value="Homeodomain"/>
    <property type="match status" value="1"/>
</dbReference>
<evidence type="ECO:0000259" key="9">
    <source>
        <dbReference type="PROSITE" id="PS50071"/>
    </source>
</evidence>
<feature type="region of interest" description="Disordered" evidence="8">
    <location>
        <begin position="136"/>
        <end position="177"/>
    </location>
</feature>
<dbReference type="EMBL" id="VDEP01000373">
    <property type="protein sequence ID" value="KAA1093727.1"/>
    <property type="molecule type" value="Genomic_DNA"/>
</dbReference>
<comment type="subcellular location">
    <subcellularLocation>
        <location evidence="1">Endomembrane system</location>
        <topology evidence="1">Multi-pass membrane protein</topology>
    </subcellularLocation>
    <subcellularLocation>
        <location evidence="2">Endoplasmic reticulum membrane</location>
    </subcellularLocation>
    <subcellularLocation>
        <location evidence="6 7">Nucleus</location>
    </subcellularLocation>
</comment>
<evidence type="ECO:0000256" key="5">
    <source>
        <dbReference type="ARBA" id="ARBA00023242"/>
    </source>
</evidence>
<dbReference type="OrthoDB" id="6159439at2759"/>
<dbReference type="GO" id="GO:0000978">
    <property type="term" value="F:RNA polymerase II cis-regulatory region sequence-specific DNA binding"/>
    <property type="evidence" value="ECO:0007669"/>
    <property type="project" value="TreeGrafter"/>
</dbReference>
<dbReference type="InterPro" id="IPR051000">
    <property type="entry name" value="Homeobox_DNA-bind_prot"/>
</dbReference>
<feature type="region of interest" description="Disordered" evidence="8">
    <location>
        <begin position="1"/>
        <end position="106"/>
    </location>
</feature>
<dbReference type="Gene3D" id="1.10.10.60">
    <property type="entry name" value="Homeodomain-like"/>
    <property type="match status" value="1"/>
</dbReference>
<organism evidence="10 12">
    <name type="scientific">Puccinia graminis f. sp. tritici</name>
    <dbReference type="NCBI Taxonomy" id="56615"/>
    <lineage>
        <taxon>Eukaryota</taxon>
        <taxon>Fungi</taxon>
        <taxon>Dikarya</taxon>
        <taxon>Basidiomycota</taxon>
        <taxon>Pucciniomycotina</taxon>
        <taxon>Pucciniomycetes</taxon>
        <taxon>Pucciniales</taxon>
        <taxon>Pucciniaceae</taxon>
        <taxon>Puccinia</taxon>
    </lineage>
</organism>
<comment type="caution">
    <text evidence="10">The sequence shown here is derived from an EMBL/GenBank/DDBJ whole genome shotgun (WGS) entry which is preliminary data.</text>
</comment>
<dbReference type="PROSITE" id="PS00027">
    <property type="entry name" value="HOMEOBOX_1"/>
    <property type="match status" value="1"/>
</dbReference>
<dbReference type="CDD" id="cd00086">
    <property type="entry name" value="homeodomain"/>
    <property type="match status" value="1"/>
</dbReference>
<dbReference type="SUPFAM" id="SSF46689">
    <property type="entry name" value="Homeodomain-like"/>
    <property type="match status" value="1"/>
</dbReference>
<dbReference type="Proteomes" id="UP000324748">
    <property type="component" value="Unassembled WGS sequence"/>
</dbReference>
<dbReference type="SMART" id="SM00389">
    <property type="entry name" value="HOX"/>
    <property type="match status" value="1"/>
</dbReference>
<feature type="region of interest" description="Disordered" evidence="8">
    <location>
        <begin position="548"/>
        <end position="574"/>
    </location>
</feature>
<keyword evidence="5 6" id="KW-0539">Nucleus</keyword>
<evidence type="ECO:0000256" key="3">
    <source>
        <dbReference type="ARBA" id="ARBA00023125"/>
    </source>
</evidence>
<feature type="region of interest" description="Disordered" evidence="8">
    <location>
        <begin position="617"/>
        <end position="685"/>
    </location>
</feature>
<evidence type="ECO:0000256" key="7">
    <source>
        <dbReference type="RuleBase" id="RU000682"/>
    </source>
</evidence>